<dbReference type="GO" id="GO:0015627">
    <property type="term" value="C:type II protein secretion system complex"/>
    <property type="evidence" value="ECO:0007669"/>
    <property type="project" value="TreeGrafter"/>
</dbReference>
<organism evidence="4 5">
    <name type="scientific">Serratia oryzae</name>
    <dbReference type="NCBI Taxonomy" id="2034155"/>
    <lineage>
        <taxon>Bacteria</taxon>
        <taxon>Pseudomonadati</taxon>
        <taxon>Pseudomonadota</taxon>
        <taxon>Gammaproteobacteria</taxon>
        <taxon>Enterobacterales</taxon>
        <taxon>Yersiniaceae</taxon>
        <taxon>Serratia</taxon>
    </lineage>
</organism>
<feature type="chain" id="PRO_5012187814" evidence="2">
    <location>
        <begin position="35"/>
        <end position="129"/>
    </location>
</feature>
<dbReference type="PANTHER" id="PTHR21180">
    <property type="entry name" value="ENDONUCLEASE/EXONUCLEASE/PHOSPHATASE FAMILY DOMAIN-CONTAINING PROTEIN 1"/>
    <property type="match status" value="1"/>
</dbReference>
<dbReference type="Proteomes" id="UP000216021">
    <property type="component" value="Unassembled WGS sequence"/>
</dbReference>
<evidence type="ECO:0000313" key="5">
    <source>
        <dbReference type="Proteomes" id="UP000216021"/>
    </source>
</evidence>
<dbReference type="SUPFAM" id="SSF47781">
    <property type="entry name" value="RuvA domain 2-like"/>
    <property type="match status" value="1"/>
</dbReference>
<dbReference type="InterPro" id="IPR051675">
    <property type="entry name" value="Endo/Exo/Phosphatase_dom_1"/>
</dbReference>
<feature type="signal peptide" evidence="2">
    <location>
        <begin position="1"/>
        <end position="34"/>
    </location>
</feature>
<evidence type="ECO:0000256" key="1">
    <source>
        <dbReference type="SAM" id="MobiDB-lite"/>
    </source>
</evidence>
<dbReference type="Pfam" id="PF12836">
    <property type="entry name" value="HHH_3"/>
    <property type="match status" value="1"/>
</dbReference>
<dbReference type="InterPro" id="IPR003583">
    <property type="entry name" value="Hlx-hairpin-Hlx_DNA-bd_motif"/>
</dbReference>
<dbReference type="InterPro" id="IPR004509">
    <property type="entry name" value="Competence_ComEA_HhH"/>
</dbReference>
<dbReference type="NCBIfam" id="TIGR00426">
    <property type="entry name" value="competence protein ComEA helix-hairpin-helix repeat region"/>
    <property type="match status" value="1"/>
</dbReference>
<dbReference type="SMART" id="SM00278">
    <property type="entry name" value="HhH1"/>
    <property type="match status" value="2"/>
</dbReference>
<comment type="caution">
    <text evidence="4">The sequence shown here is derived from an EMBL/GenBank/DDBJ whole genome shotgun (WGS) entry which is preliminary data.</text>
</comment>
<keyword evidence="5" id="KW-1185">Reference proteome</keyword>
<sequence>MQHSENKGITRFSHSVKFLLAAALFSLVGASASAAEKAPPAPQPVAQSPAKAERQAAVEAPSEGEATVSINDADAEELASKLNGVGMKKAEAIVRYREQNGPFTQVEQLQEVPGIGPTLLEKNRARLKM</sequence>
<evidence type="ECO:0000313" key="4">
    <source>
        <dbReference type="EMBL" id="OMQ25413.1"/>
    </source>
</evidence>
<keyword evidence="2" id="KW-0732">Signal</keyword>
<evidence type="ECO:0000256" key="2">
    <source>
        <dbReference type="SAM" id="SignalP"/>
    </source>
</evidence>
<dbReference type="EMBL" id="MOXD01000002">
    <property type="protein sequence ID" value="OMQ25413.1"/>
    <property type="molecule type" value="Genomic_DNA"/>
</dbReference>
<dbReference type="GO" id="GO:0003677">
    <property type="term" value="F:DNA binding"/>
    <property type="evidence" value="ECO:0007669"/>
    <property type="project" value="InterPro"/>
</dbReference>
<dbReference type="STRING" id="2034155.BMI79_03570"/>
<dbReference type="InterPro" id="IPR010994">
    <property type="entry name" value="RuvA_2-like"/>
</dbReference>
<gene>
    <name evidence="4" type="ORF">BMI79_03570</name>
</gene>
<protein>
    <submittedName>
        <fullName evidence="4">Competence protein ComEA</fullName>
    </submittedName>
</protein>
<reference evidence="4 5" key="1">
    <citation type="submission" date="2016-11" db="EMBL/GenBank/DDBJ databases">
        <title>Rahnella oryzae sp. nov., isolated from rice root.</title>
        <authorList>
            <person name="Zhang X.-X."/>
            <person name="Zhang J."/>
        </authorList>
    </citation>
    <scope>NUCLEOTIDE SEQUENCE [LARGE SCALE GENOMIC DNA]</scope>
    <source>
        <strain evidence="4 5">J11-6</strain>
    </source>
</reference>
<feature type="compositionally biased region" description="Low complexity" evidence="1">
    <location>
        <begin position="33"/>
        <end position="50"/>
    </location>
</feature>
<feature type="region of interest" description="Disordered" evidence="1">
    <location>
        <begin position="33"/>
        <end position="72"/>
    </location>
</feature>
<dbReference type="RefSeq" id="WP_076940548.1">
    <property type="nucleotide sequence ID" value="NZ_MOXD01000002.1"/>
</dbReference>
<feature type="domain" description="Helix-hairpin-helix DNA-binding motif class 1" evidence="3">
    <location>
        <begin position="77"/>
        <end position="96"/>
    </location>
</feature>
<dbReference type="AlphaFoldDB" id="A0A1S8CN81"/>
<dbReference type="GO" id="GO:0006281">
    <property type="term" value="P:DNA repair"/>
    <property type="evidence" value="ECO:0007669"/>
    <property type="project" value="InterPro"/>
</dbReference>
<dbReference type="Gene3D" id="1.10.150.280">
    <property type="entry name" value="AF1531-like domain"/>
    <property type="match status" value="1"/>
</dbReference>
<evidence type="ECO:0000259" key="3">
    <source>
        <dbReference type="SMART" id="SM00278"/>
    </source>
</evidence>
<dbReference type="PANTHER" id="PTHR21180:SF32">
    <property type="entry name" value="ENDONUCLEASE_EXONUCLEASE_PHOSPHATASE FAMILY DOMAIN-CONTAINING PROTEIN 1"/>
    <property type="match status" value="1"/>
</dbReference>
<accession>A0A1S8CN81</accession>
<feature type="domain" description="Helix-hairpin-helix DNA-binding motif class 1" evidence="3">
    <location>
        <begin position="107"/>
        <end position="126"/>
    </location>
</feature>
<proteinExistence type="predicted"/>
<dbReference type="GO" id="GO:0015628">
    <property type="term" value="P:protein secretion by the type II secretion system"/>
    <property type="evidence" value="ECO:0007669"/>
    <property type="project" value="TreeGrafter"/>
</dbReference>
<name>A0A1S8CN81_9GAMM</name>